<comment type="caution">
    <text evidence="2">The sequence shown here is derived from an EMBL/GenBank/DDBJ whole genome shotgun (WGS) entry which is preliminary data.</text>
</comment>
<dbReference type="EMBL" id="JACICE010000002">
    <property type="protein sequence ID" value="MBB3776164.1"/>
    <property type="molecule type" value="Genomic_DNA"/>
</dbReference>
<dbReference type="Proteomes" id="UP000430021">
    <property type="component" value="Unassembled WGS sequence"/>
</dbReference>
<reference evidence="2 3" key="1">
    <citation type="submission" date="2019-12" db="EMBL/GenBank/DDBJ databases">
        <title>Genomic-based taxomic classification of the family Erythrobacteraceae.</title>
        <authorList>
            <person name="Xu L."/>
        </authorList>
    </citation>
    <scope>NUCLEOTIDE SEQUENCE [LARGE SCALE GENOMIC DNA]</scope>
    <source>
        <strain evidence="2 3">JCM 10282</strain>
    </source>
</reference>
<dbReference type="OrthoDB" id="7432612at2"/>
<evidence type="ECO:0000313" key="3">
    <source>
        <dbReference type="Proteomes" id="UP000430021"/>
    </source>
</evidence>
<dbReference type="EMBL" id="WTYB01000002">
    <property type="protein sequence ID" value="MXP38752.1"/>
    <property type="molecule type" value="Genomic_DNA"/>
</dbReference>
<evidence type="ECO:0000313" key="2">
    <source>
        <dbReference type="EMBL" id="MXP38752.1"/>
    </source>
</evidence>
<protein>
    <submittedName>
        <fullName evidence="2">Uncharacterized protein</fullName>
    </submittedName>
</protein>
<keyword evidence="4" id="KW-1185">Reference proteome</keyword>
<evidence type="ECO:0000313" key="1">
    <source>
        <dbReference type="EMBL" id="MBB3776164.1"/>
    </source>
</evidence>
<dbReference type="AlphaFoldDB" id="A0A6I4UIN9"/>
<dbReference type="Pfam" id="PF14412">
    <property type="entry name" value="AHH"/>
    <property type="match status" value="1"/>
</dbReference>
<name>A0A6I4UIN9_9SPHN</name>
<dbReference type="Proteomes" id="UP000548685">
    <property type="component" value="Unassembled WGS sequence"/>
</dbReference>
<dbReference type="InterPro" id="IPR032871">
    <property type="entry name" value="AHH_dom_containing"/>
</dbReference>
<dbReference type="RefSeq" id="WP_160760868.1">
    <property type="nucleotide sequence ID" value="NZ_BAAADZ010000010.1"/>
</dbReference>
<organism evidence="2 3">
    <name type="scientific">Erythrobacter ramosus</name>
    <dbReference type="NCBI Taxonomy" id="35811"/>
    <lineage>
        <taxon>Bacteria</taxon>
        <taxon>Pseudomonadati</taxon>
        <taxon>Pseudomonadota</taxon>
        <taxon>Alphaproteobacteria</taxon>
        <taxon>Sphingomonadales</taxon>
        <taxon>Erythrobacteraceae</taxon>
        <taxon>Erythrobacter/Porphyrobacter group</taxon>
        <taxon>Erythrobacter</taxon>
    </lineage>
</organism>
<reference evidence="1 4" key="2">
    <citation type="submission" date="2020-08" db="EMBL/GenBank/DDBJ databases">
        <title>Genomic Encyclopedia of Type Strains, Phase IV (KMG-IV): sequencing the most valuable type-strain genomes for metagenomic binning, comparative biology and taxonomic classification.</title>
        <authorList>
            <person name="Goeker M."/>
        </authorList>
    </citation>
    <scope>NUCLEOTIDE SEQUENCE [LARGE SCALE GENOMIC DNA]</scope>
    <source>
        <strain evidence="1 4">DSM 8510</strain>
    </source>
</reference>
<gene>
    <name evidence="1" type="ORF">FHS52_002133</name>
    <name evidence="2" type="ORF">GRI59_09050</name>
</gene>
<sequence>MPHSGRTACLNVIAFRSVNSPGAQGYDPGLQRHHLLPRQLLSQRCFGALFANVGRARVGFDDFRRNGLLLPATESASVSTGMPLHRGPHRRYNEVVIARVGQIEASWSVARYGNPEAALDEALLRLHLLQCALRRQLLAQRRRVLLNRKDPLGAGFDFSELDAMAELLWVAEYSYSAASAIAPHEA</sequence>
<proteinExistence type="predicted"/>
<accession>A0A6I4UIN9</accession>
<evidence type="ECO:0000313" key="4">
    <source>
        <dbReference type="Proteomes" id="UP000548685"/>
    </source>
</evidence>